<dbReference type="EMBL" id="VULN01000009">
    <property type="protein sequence ID" value="MSS82339.1"/>
    <property type="molecule type" value="Genomic_DNA"/>
</dbReference>
<organism evidence="2 3">
    <name type="scientific">Acidaminococcus fermentans</name>
    <dbReference type="NCBI Taxonomy" id="905"/>
    <lineage>
        <taxon>Bacteria</taxon>
        <taxon>Bacillati</taxon>
        <taxon>Bacillota</taxon>
        <taxon>Negativicutes</taxon>
        <taxon>Acidaminococcales</taxon>
        <taxon>Acidaminococcaceae</taxon>
        <taxon>Acidaminococcus</taxon>
    </lineage>
</organism>
<keyword evidence="2" id="KW-0131">Cell cycle</keyword>
<evidence type="ECO:0000259" key="1">
    <source>
        <dbReference type="Pfam" id="PF01695"/>
    </source>
</evidence>
<dbReference type="GO" id="GO:0051301">
    <property type="term" value="P:cell division"/>
    <property type="evidence" value="ECO:0007669"/>
    <property type="project" value="UniProtKB-KW"/>
</dbReference>
<evidence type="ECO:0000313" key="3">
    <source>
        <dbReference type="Proteomes" id="UP000441455"/>
    </source>
</evidence>
<dbReference type="GO" id="GO:0006260">
    <property type="term" value="P:DNA replication"/>
    <property type="evidence" value="ECO:0007669"/>
    <property type="project" value="TreeGrafter"/>
</dbReference>
<dbReference type="Gene3D" id="3.40.50.300">
    <property type="entry name" value="P-loop containing nucleotide triphosphate hydrolases"/>
    <property type="match status" value="1"/>
</dbReference>
<accession>A0A6N7VKV5</accession>
<gene>
    <name evidence="2" type="primary">zapE</name>
    <name evidence="2" type="ORF">FX155_07005</name>
</gene>
<sequence length="282" mass="32277">MVKAREAAERLAGHKATKMPGDYLDGDGCITCGVCNHRKESYVKWFDGSVKLVPVMCDCEKAKWEKEKLDQERRQDAFRIRQIQAYGFAPSQLQEMTFKHADPEGENVRLAAAYARHFDEMKSQNAGLLFYGNCGTGKTFLAGCIVNYLQHRNRTAFMTSVPTLVQELSSWNRDDKTTALDRIRNCELLVIDDLGVENEDKKSLEVAFRVIDARVKANRPMIITSNLNGQDLMTDEMKYKRIYDRIKDVCKPVVFKGKSRRGRKNHADKWEEVDRILEGAAQ</sequence>
<dbReference type="AlphaFoldDB" id="A0A6N7VKV5"/>
<dbReference type="OrthoDB" id="9770694at2"/>
<reference evidence="2 3" key="1">
    <citation type="submission" date="2019-08" db="EMBL/GenBank/DDBJ databases">
        <title>In-depth cultivation of the pig gut microbiome towards novel bacterial diversity and tailored functional studies.</title>
        <authorList>
            <person name="Wylensek D."/>
            <person name="Hitch T.C.A."/>
            <person name="Clavel T."/>
        </authorList>
    </citation>
    <scope>NUCLEOTIDE SEQUENCE [LARGE SCALE GENOMIC DNA]</scope>
    <source>
        <strain evidence="2 3">WCA-389-WT-5B</strain>
    </source>
</reference>
<dbReference type="InterPro" id="IPR002611">
    <property type="entry name" value="IstB_ATP-bd"/>
</dbReference>
<evidence type="ECO:0000313" key="2">
    <source>
        <dbReference type="EMBL" id="MSS82339.1"/>
    </source>
</evidence>
<dbReference type="GO" id="GO:0005524">
    <property type="term" value="F:ATP binding"/>
    <property type="evidence" value="ECO:0007669"/>
    <property type="project" value="InterPro"/>
</dbReference>
<keyword evidence="2" id="KW-0132">Cell division</keyword>
<name>A0A6N7VKV5_ACIFE</name>
<comment type="caution">
    <text evidence="2">The sequence shown here is derived from an EMBL/GenBank/DDBJ whole genome shotgun (WGS) entry which is preliminary data.</text>
</comment>
<dbReference type="Proteomes" id="UP000441455">
    <property type="component" value="Unassembled WGS sequence"/>
</dbReference>
<dbReference type="CDD" id="cd00009">
    <property type="entry name" value="AAA"/>
    <property type="match status" value="1"/>
</dbReference>
<dbReference type="NCBIfam" id="NF005992">
    <property type="entry name" value="PRK08116.1"/>
    <property type="match status" value="1"/>
</dbReference>
<dbReference type="PANTHER" id="PTHR30050">
    <property type="entry name" value="CHROMOSOMAL REPLICATION INITIATOR PROTEIN DNAA"/>
    <property type="match status" value="1"/>
</dbReference>
<dbReference type="Pfam" id="PF01695">
    <property type="entry name" value="IstB_IS21"/>
    <property type="match status" value="1"/>
</dbReference>
<protein>
    <submittedName>
        <fullName evidence="2">Cell division protein ZapE</fullName>
    </submittedName>
</protein>
<dbReference type="InterPro" id="IPR027417">
    <property type="entry name" value="P-loop_NTPase"/>
</dbReference>
<feature type="domain" description="IstB-like ATP-binding" evidence="1">
    <location>
        <begin position="123"/>
        <end position="265"/>
    </location>
</feature>
<dbReference type="RefSeq" id="WP_154488207.1">
    <property type="nucleotide sequence ID" value="NZ_VULN01000009.1"/>
</dbReference>
<dbReference type="SUPFAM" id="SSF52540">
    <property type="entry name" value="P-loop containing nucleoside triphosphate hydrolases"/>
    <property type="match status" value="1"/>
</dbReference>
<dbReference type="PANTHER" id="PTHR30050:SF4">
    <property type="entry name" value="ATP-BINDING PROTEIN RV3427C IN INSERTION SEQUENCE-RELATED"/>
    <property type="match status" value="1"/>
</dbReference>
<proteinExistence type="predicted"/>